<proteinExistence type="predicted"/>
<dbReference type="OrthoDB" id="1683266at2"/>
<evidence type="ECO:0000313" key="2">
    <source>
        <dbReference type="Proteomes" id="UP000216024"/>
    </source>
</evidence>
<gene>
    <name evidence="1" type="ORF">CCE28_17845</name>
</gene>
<protein>
    <submittedName>
        <fullName evidence="1">Uncharacterized protein</fullName>
    </submittedName>
</protein>
<reference evidence="1 2" key="1">
    <citation type="submission" date="2017-06" db="EMBL/GenBank/DDBJ databases">
        <title>Draft genome sequence of anaerobic fermentative bacterium Anaeromicrobium sediminis DY2726D isolated from West Pacific Ocean sediments.</title>
        <authorList>
            <person name="Zeng X."/>
        </authorList>
    </citation>
    <scope>NUCLEOTIDE SEQUENCE [LARGE SCALE GENOMIC DNA]</scope>
    <source>
        <strain evidence="1 2">DY2726D</strain>
    </source>
</reference>
<comment type="caution">
    <text evidence="1">The sequence shown here is derived from an EMBL/GenBank/DDBJ whole genome shotgun (WGS) entry which is preliminary data.</text>
</comment>
<dbReference type="Proteomes" id="UP000216024">
    <property type="component" value="Unassembled WGS sequence"/>
</dbReference>
<organism evidence="1 2">
    <name type="scientific">Anaeromicrobium sediminis</name>
    <dbReference type="NCBI Taxonomy" id="1478221"/>
    <lineage>
        <taxon>Bacteria</taxon>
        <taxon>Bacillati</taxon>
        <taxon>Bacillota</taxon>
        <taxon>Clostridia</taxon>
        <taxon>Peptostreptococcales</taxon>
        <taxon>Thermotaleaceae</taxon>
        <taxon>Anaeromicrobium</taxon>
    </lineage>
</organism>
<evidence type="ECO:0000313" key="1">
    <source>
        <dbReference type="EMBL" id="PAB57860.1"/>
    </source>
</evidence>
<keyword evidence="2" id="KW-1185">Reference proteome</keyword>
<sequence length="103" mass="12006">MFITKTLVCPKCKSNDFIAKREATYLYSYKLNKDNSENSKEETEPLPFLFDNREQTNSKEYIECEDCGSQYPCDLKMDGKEIDFTILQKAIRSDHTTNPEFLG</sequence>
<dbReference type="EMBL" id="NIBG01000022">
    <property type="protein sequence ID" value="PAB57860.1"/>
    <property type="molecule type" value="Genomic_DNA"/>
</dbReference>
<accession>A0A267MGD8</accession>
<name>A0A267MGD8_9FIRM</name>
<dbReference type="AlphaFoldDB" id="A0A267MGD8"/>
<dbReference type="RefSeq" id="WP_095135085.1">
    <property type="nucleotide sequence ID" value="NZ_NIBG01000022.1"/>
</dbReference>